<feature type="region of interest" description="Disordered" evidence="1">
    <location>
        <begin position="1050"/>
        <end position="1098"/>
    </location>
</feature>
<feature type="compositionally biased region" description="Polar residues" evidence="1">
    <location>
        <begin position="850"/>
        <end position="866"/>
    </location>
</feature>
<name>A0A9W8ZTB3_9AGAR</name>
<comment type="caution">
    <text evidence="2">The sequence shown here is derived from an EMBL/GenBank/DDBJ whole genome shotgun (WGS) entry which is preliminary data.</text>
</comment>
<feature type="region of interest" description="Disordered" evidence="1">
    <location>
        <begin position="826"/>
        <end position="866"/>
    </location>
</feature>
<dbReference type="AlphaFoldDB" id="A0A9W8ZTB3"/>
<accession>A0A9W8ZTB3</accession>
<sequence length="1098" mass="117559">MPLTKDEKAWAVEKLSSFVDHQNRKVVADFWPPLRAAFFLRFPLVTKISTDVDTETREALGRHSDEKFKALRNFLNNHSINNSSQKSRAQARDAVKICIGGSHSTATKWEAAQQDPVKMEAIEVLLKSEKEEVPPAAMPTVASGQLHQLKGMEHVEFMRNLDMTISEVSLKLATLGGLLSCPGYNQTSPSNHHTLPYVLPTSCMSSAPPQVSPDTSPSISDATTQTSFTPTRLLRKLRDLDLGNVEATSHVELRTASPLPPPTLEDVPPRAQPPGTYPPGYLPSLELTPSRPIPIYNLFDLTDLSGPPRNPLKGHHLVIPTTTRSFPSSVVVSVAPFELQPAPSTLQHKLPYTKTYPKTYFDPGLTTLYDVHCGRFGSWFHVGHDIHDQPFYWALPDYKMRVLRPFLNFAKHALAQTVDWLKESAPETGPALVSPVSENAAVPSTLTQPPPVTPSSVAPADSSTVLSPCPASVESDSPSLPAVPAFSASSSAADAVLAVSGLSTASPPPVINAGAPTAALSEVNPSAGSSAVVSILAVTSLDVVNSTLLPQPLPGPISLSDACTLSESIEAWATSPLPVSSATSTVFGFSTQPTESFLSTFPQSLLPQPEPIETFDPKHSILLNMTDLEFQELSDAALRNAKGFSNEDWAHLWNNGAFNPETNSFPDERCGDFPFLPTFLKQPLNFSSSNMVTNSINNLPQVPKSLAAVDLFSVGLTTSQITLAAITSLNATSLPSTASTLVSLLDSTGTTLSNPLLGSLPCTPSTLTSVLDSNPVTRMISPDSRADSLPSTTFAPISISDLMLATIDTTCVNRASTILQMVASAEKGSPLPGTDNDLPPPSTKPVSDPQAASITEPSREIPTSNYMSNPAILSEPISNSMVSNLAGPALLAALLAQNPNALAQTHCDSWNLVNDFLTRPSASNILLEVSTKGKGSSKRHRILKKRLTSKQGRTAMKPVIAKTVGILKADNMSKDKLALTVGTPKINPPLKKITSVLTDNAPRSDPGWKQVVCLRKIKLVLCAPGVGAMHKPTHKAVISLQLTKENIPPHHLTISGPTPPAHSQSSAPEIIDDGSVHSQHVRRPLSPRELITIKDRND</sequence>
<dbReference type="Proteomes" id="UP001150238">
    <property type="component" value="Unassembled WGS sequence"/>
</dbReference>
<evidence type="ECO:0000313" key="3">
    <source>
        <dbReference type="Proteomes" id="UP001150238"/>
    </source>
</evidence>
<evidence type="ECO:0000256" key="1">
    <source>
        <dbReference type="SAM" id="MobiDB-lite"/>
    </source>
</evidence>
<evidence type="ECO:0000313" key="2">
    <source>
        <dbReference type="EMBL" id="KAJ4466169.1"/>
    </source>
</evidence>
<gene>
    <name evidence="2" type="ORF">C8J55DRAFT_565896</name>
</gene>
<dbReference type="EMBL" id="JANVFS010000046">
    <property type="protein sequence ID" value="KAJ4466169.1"/>
    <property type="molecule type" value="Genomic_DNA"/>
</dbReference>
<reference evidence="2" key="1">
    <citation type="submission" date="2022-08" db="EMBL/GenBank/DDBJ databases">
        <authorList>
            <consortium name="DOE Joint Genome Institute"/>
            <person name="Min B."/>
            <person name="Riley R."/>
            <person name="Sierra-Patev S."/>
            <person name="Naranjo-Ortiz M."/>
            <person name="Looney B."/>
            <person name="Konkel Z."/>
            <person name="Slot J.C."/>
            <person name="Sakamoto Y."/>
            <person name="Steenwyk J.L."/>
            <person name="Rokas A."/>
            <person name="Carro J."/>
            <person name="Camarero S."/>
            <person name="Ferreira P."/>
            <person name="Molpeceres G."/>
            <person name="Ruiz-Duenas F.J."/>
            <person name="Serrano A."/>
            <person name="Henrissat B."/>
            <person name="Drula E."/>
            <person name="Hughes K.W."/>
            <person name="Mata J.L."/>
            <person name="Ishikawa N.K."/>
            <person name="Vargas-Isla R."/>
            <person name="Ushijima S."/>
            <person name="Smith C.A."/>
            <person name="Ahrendt S."/>
            <person name="Andreopoulos W."/>
            <person name="He G."/>
            <person name="Labutti K."/>
            <person name="Lipzen A."/>
            <person name="Ng V."/>
            <person name="Sandor L."/>
            <person name="Barry K."/>
            <person name="Martinez A.T."/>
            <person name="Xiao Y."/>
            <person name="Gibbons J.G."/>
            <person name="Terashima K."/>
            <person name="Hibbett D.S."/>
            <person name="Grigoriev I.V."/>
        </authorList>
    </citation>
    <scope>NUCLEOTIDE SEQUENCE</scope>
    <source>
        <strain evidence="2">Sp2 HRB7682 ss15</strain>
    </source>
</reference>
<reference evidence="2" key="2">
    <citation type="journal article" date="2023" name="Proc. Natl. Acad. Sci. U.S.A.">
        <title>A global phylogenomic analysis of the shiitake genus Lentinula.</title>
        <authorList>
            <person name="Sierra-Patev S."/>
            <person name="Min B."/>
            <person name="Naranjo-Ortiz M."/>
            <person name="Looney B."/>
            <person name="Konkel Z."/>
            <person name="Slot J.C."/>
            <person name="Sakamoto Y."/>
            <person name="Steenwyk J.L."/>
            <person name="Rokas A."/>
            <person name="Carro J."/>
            <person name="Camarero S."/>
            <person name="Ferreira P."/>
            <person name="Molpeceres G."/>
            <person name="Ruiz-Duenas F.J."/>
            <person name="Serrano A."/>
            <person name="Henrissat B."/>
            <person name="Drula E."/>
            <person name="Hughes K.W."/>
            <person name="Mata J.L."/>
            <person name="Ishikawa N.K."/>
            <person name="Vargas-Isla R."/>
            <person name="Ushijima S."/>
            <person name="Smith C.A."/>
            <person name="Donoghue J."/>
            <person name="Ahrendt S."/>
            <person name="Andreopoulos W."/>
            <person name="He G."/>
            <person name="LaButti K."/>
            <person name="Lipzen A."/>
            <person name="Ng V."/>
            <person name="Riley R."/>
            <person name="Sandor L."/>
            <person name="Barry K."/>
            <person name="Martinez A.T."/>
            <person name="Xiao Y."/>
            <person name="Gibbons J.G."/>
            <person name="Terashima K."/>
            <person name="Grigoriev I.V."/>
            <person name="Hibbett D."/>
        </authorList>
    </citation>
    <scope>NUCLEOTIDE SEQUENCE</scope>
    <source>
        <strain evidence="2">Sp2 HRB7682 ss15</strain>
    </source>
</reference>
<feature type="compositionally biased region" description="Low complexity" evidence="1">
    <location>
        <begin position="454"/>
        <end position="465"/>
    </location>
</feature>
<feature type="region of interest" description="Disordered" evidence="1">
    <location>
        <begin position="207"/>
        <end position="226"/>
    </location>
</feature>
<feature type="region of interest" description="Disordered" evidence="1">
    <location>
        <begin position="441"/>
        <end position="471"/>
    </location>
</feature>
<organism evidence="2 3">
    <name type="scientific">Lentinula lateritia</name>
    <dbReference type="NCBI Taxonomy" id="40482"/>
    <lineage>
        <taxon>Eukaryota</taxon>
        <taxon>Fungi</taxon>
        <taxon>Dikarya</taxon>
        <taxon>Basidiomycota</taxon>
        <taxon>Agaricomycotina</taxon>
        <taxon>Agaricomycetes</taxon>
        <taxon>Agaricomycetidae</taxon>
        <taxon>Agaricales</taxon>
        <taxon>Marasmiineae</taxon>
        <taxon>Omphalotaceae</taxon>
        <taxon>Lentinula</taxon>
    </lineage>
</organism>
<protein>
    <submittedName>
        <fullName evidence="2">Uncharacterized protein</fullName>
    </submittedName>
</protein>
<feature type="region of interest" description="Disordered" evidence="1">
    <location>
        <begin position="255"/>
        <end position="276"/>
    </location>
</feature>
<proteinExistence type="predicted"/>